<keyword evidence="15 19" id="KW-0830">Ubiquinone</keyword>
<evidence type="ECO:0000256" key="2">
    <source>
        <dbReference type="ARBA" id="ARBA00002819"/>
    </source>
</evidence>
<evidence type="ECO:0000256" key="11">
    <source>
        <dbReference type="ARBA" id="ARBA00022982"/>
    </source>
</evidence>
<dbReference type="Pfam" id="PF13450">
    <property type="entry name" value="NAD_binding_8"/>
    <property type="match status" value="1"/>
</dbReference>
<evidence type="ECO:0000256" key="3">
    <source>
        <dbReference type="ARBA" id="ARBA00004273"/>
    </source>
</evidence>
<dbReference type="SUPFAM" id="SSF54862">
    <property type="entry name" value="4Fe-4S ferredoxins"/>
    <property type="match status" value="1"/>
</dbReference>
<dbReference type="InterPro" id="IPR036188">
    <property type="entry name" value="FAD/NAD-bd_sf"/>
</dbReference>
<evidence type="ECO:0000256" key="4">
    <source>
        <dbReference type="ARBA" id="ARBA00006796"/>
    </source>
</evidence>
<dbReference type="SUPFAM" id="SSF54373">
    <property type="entry name" value="FAD-linked reductases, C-terminal domain"/>
    <property type="match status" value="1"/>
</dbReference>
<dbReference type="PROSITE" id="PS51379">
    <property type="entry name" value="4FE4S_FER_2"/>
    <property type="match status" value="1"/>
</dbReference>
<gene>
    <name evidence="21" type="ORF">MKK02DRAFT_18471</name>
</gene>
<dbReference type="SUPFAM" id="SSF51905">
    <property type="entry name" value="FAD/NAD(P)-binding domain"/>
    <property type="match status" value="1"/>
</dbReference>
<comment type="catalytic activity">
    <reaction evidence="18 19">
        <text>a ubiquinone + reduced [electron-transfer flavoprotein] = a ubiquinol + oxidized [electron-transfer flavoprotein] + H(+)</text>
        <dbReference type="Rhea" id="RHEA:24052"/>
        <dbReference type="Rhea" id="RHEA-COMP:9565"/>
        <dbReference type="Rhea" id="RHEA-COMP:9566"/>
        <dbReference type="Rhea" id="RHEA-COMP:10685"/>
        <dbReference type="Rhea" id="RHEA-COMP:10686"/>
        <dbReference type="ChEBI" id="CHEBI:15378"/>
        <dbReference type="ChEBI" id="CHEBI:16389"/>
        <dbReference type="ChEBI" id="CHEBI:17976"/>
        <dbReference type="ChEBI" id="CHEBI:57692"/>
        <dbReference type="ChEBI" id="CHEBI:58307"/>
        <dbReference type="EC" id="1.5.5.1"/>
    </reaction>
</comment>
<dbReference type="Pfam" id="PF05187">
    <property type="entry name" value="Fer4_ETF_QO"/>
    <property type="match status" value="1"/>
</dbReference>
<dbReference type="AlphaFoldDB" id="A0AA38H3J5"/>
<dbReference type="PANTHER" id="PTHR10617:SF107">
    <property type="entry name" value="ELECTRON TRANSFER FLAVOPROTEIN-UBIQUINONE OXIDOREDUCTASE, MITOCHONDRIAL"/>
    <property type="match status" value="1"/>
</dbReference>
<evidence type="ECO:0000313" key="21">
    <source>
        <dbReference type="EMBL" id="KAI9633186.1"/>
    </source>
</evidence>
<proteinExistence type="inferred from homology"/>
<evidence type="ECO:0000256" key="6">
    <source>
        <dbReference type="ARBA" id="ARBA00022630"/>
    </source>
</evidence>
<dbReference type="GeneID" id="77725156"/>
<dbReference type="Gene3D" id="3.30.9.90">
    <property type="match status" value="1"/>
</dbReference>
<dbReference type="FunFam" id="3.30.70.20:FF:000015">
    <property type="entry name" value="Electron transfer flavoprotein-ubiquinone oxidoreductase"/>
    <property type="match status" value="1"/>
</dbReference>
<keyword evidence="12 19" id="KW-0560">Oxidoreductase</keyword>
<dbReference type="GO" id="GO:0051539">
    <property type="term" value="F:4 iron, 4 sulfur cluster binding"/>
    <property type="evidence" value="ECO:0007669"/>
    <property type="project" value="UniProtKB-UniRule"/>
</dbReference>
<reference evidence="21" key="1">
    <citation type="journal article" date="2022" name="G3 (Bethesda)">
        <title>High quality genome of the basidiomycete yeast Dioszegia hungarica PDD-24b-2 isolated from cloud water.</title>
        <authorList>
            <person name="Jarrige D."/>
            <person name="Haridas S."/>
            <person name="Bleykasten-Grosshans C."/>
            <person name="Joly M."/>
            <person name="Nadalig T."/>
            <person name="Sancelme M."/>
            <person name="Vuilleumier S."/>
            <person name="Grigoriev I.V."/>
            <person name="Amato P."/>
            <person name="Bringel F."/>
        </authorList>
    </citation>
    <scope>NUCLEOTIDE SEQUENCE</scope>
    <source>
        <strain evidence="21">PDD-24b-2</strain>
    </source>
</reference>
<dbReference type="EC" id="1.5.5.1" evidence="19"/>
<comment type="cofactor">
    <cofactor evidence="1 19">
        <name>FAD</name>
        <dbReference type="ChEBI" id="CHEBI:57692"/>
    </cofactor>
</comment>
<keyword evidence="7 19" id="KW-0479">Metal-binding</keyword>
<dbReference type="Pfam" id="PF21162">
    <property type="entry name" value="ETFQO_UQ-bd"/>
    <property type="match status" value="1"/>
</dbReference>
<evidence type="ECO:0000256" key="1">
    <source>
        <dbReference type="ARBA" id="ARBA00001974"/>
    </source>
</evidence>
<keyword evidence="10" id="KW-0809">Transit peptide</keyword>
<evidence type="ECO:0000256" key="15">
    <source>
        <dbReference type="ARBA" id="ARBA00023075"/>
    </source>
</evidence>
<dbReference type="InterPro" id="IPR007859">
    <property type="entry name" value="ETF-QO/FixX_C"/>
</dbReference>
<dbReference type="GO" id="GO:0046872">
    <property type="term" value="F:metal ion binding"/>
    <property type="evidence" value="ECO:0007669"/>
    <property type="project" value="UniProtKB-KW"/>
</dbReference>
<evidence type="ECO:0000256" key="13">
    <source>
        <dbReference type="ARBA" id="ARBA00023004"/>
    </source>
</evidence>
<dbReference type="GO" id="GO:0004174">
    <property type="term" value="F:electron-transferring-flavoprotein dehydrogenase activity"/>
    <property type="evidence" value="ECO:0007669"/>
    <property type="project" value="UniProtKB-UniRule"/>
</dbReference>
<dbReference type="Gene3D" id="3.30.70.20">
    <property type="match status" value="1"/>
</dbReference>
<evidence type="ECO:0000256" key="14">
    <source>
        <dbReference type="ARBA" id="ARBA00023014"/>
    </source>
</evidence>
<evidence type="ECO:0000256" key="7">
    <source>
        <dbReference type="ARBA" id="ARBA00022723"/>
    </source>
</evidence>
<dbReference type="EMBL" id="JAKWFO010000011">
    <property type="protein sequence ID" value="KAI9633186.1"/>
    <property type="molecule type" value="Genomic_DNA"/>
</dbReference>
<evidence type="ECO:0000256" key="9">
    <source>
        <dbReference type="ARBA" id="ARBA00022827"/>
    </source>
</evidence>
<evidence type="ECO:0000256" key="8">
    <source>
        <dbReference type="ARBA" id="ARBA00022792"/>
    </source>
</evidence>
<protein>
    <recommendedName>
        <fullName evidence="19">Electron transfer flavoprotein-ubiquinone oxidoreductase</fullName>
        <shortName evidence="19">ETF-QO</shortName>
        <ecNumber evidence="19">1.5.5.1</ecNumber>
    </recommendedName>
</protein>
<keyword evidence="8" id="KW-0999">Mitochondrion inner membrane</keyword>
<sequence length="655" mass="71051">MIGKSLFASTSRILPRPTAQGATYLRISRRAFATEADLPAGFNPDTVERESDECDVCIVGGGPAGLSAAIRLKQLEAERGGEVRVVLLEKGAEVGNHILSGAVIEPRALDELLPNWKEDGAPLNQAATSDSMRFLTRTASIPMPHPPQMNNKGNYIVSLSRLSAWMAEQAEALGVEIYPGFAGSKPVYTADGKGVRGVQTGDVGLDKNYQPKDSFEPGMNFLAKCTLIAEGAHGSLSKQIQNHFNLRENADPQTYGLGIKEVWRVKDEVYEPGKIVHTLGWPMDYKTYGGSWLYHMEDNMVSLGLVIGLDYQNPTLSPFREFQRMKHHPFFAKILEGGECLAYGARALNEGGLQSIPKLHFPGGALLGCSAGFLNVPKASPHSPSSRTHADSQIKGTHNAMKSGILAAEAAYAALHPDLADPKSTTEATASMSDETDADAVIDMSSYETAVKESYIWKELHEVRNLRPSFHNPLGMYGGIAYSGVDSLILKGRTPWTLRNKKEDYEATKKASETTPIVYPKPDGILSFDILTSVARTGTNHAEGQPSHLRLPQEAGAKARHTHTNVTEYAGLLGNACPAAVYEYQDAEGADADSDGKKFVINSQNCIHCKTCSIKVPTQDITWTVPEGGGGPKYSQYPFPHPSDWDMKLTSTGMT</sequence>
<dbReference type="Proteomes" id="UP001164286">
    <property type="component" value="Unassembled WGS sequence"/>
</dbReference>
<evidence type="ECO:0000256" key="17">
    <source>
        <dbReference type="ARBA" id="ARBA00023136"/>
    </source>
</evidence>
<keyword evidence="16" id="KW-0496">Mitochondrion</keyword>
<dbReference type="PANTHER" id="PTHR10617">
    <property type="entry name" value="ELECTRON TRANSFER FLAVOPROTEIN-UBIQUINONE OXIDOREDUCTASE"/>
    <property type="match status" value="1"/>
</dbReference>
<comment type="subcellular location">
    <subcellularLocation>
        <location evidence="3">Mitochondrion inner membrane</location>
    </subcellularLocation>
</comment>
<comment type="cofactor">
    <cofactor evidence="19">
        <name>[4Fe-4S] cluster</name>
        <dbReference type="ChEBI" id="CHEBI:49883"/>
    </cofactor>
    <text evidence="19">Binds 1 [4Fe-4S] cluster.</text>
</comment>
<evidence type="ECO:0000256" key="5">
    <source>
        <dbReference type="ARBA" id="ARBA00022448"/>
    </source>
</evidence>
<keyword evidence="9 19" id="KW-0274">FAD</keyword>
<dbReference type="RefSeq" id="XP_052942963.1">
    <property type="nucleotide sequence ID" value="XM_053085955.1"/>
</dbReference>
<dbReference type="InterPro" id="IPR040156">
    <property type="entry name" value="ETF-QO"/>
</dbReference>
<organism evidence="21 22">
    <name type="scientific">Dioszegia hungarica</name>
    <dbReference type="NCBI Taxonomy" id="4972"/>
    <lineage>
        <taxon>Eukaryota</taxon>
        <taxon>Fungi</taxon>
        <taxon>Dikarya</taxon>
        <taxon>Basidiomycota</taxon>
        <taxon>Agaricomycotina</taxon>
        <taxon>Tremellomycetes</taxon>
        <taxon>Tremellales</taxon>
        <taxon>Bulleribasidiaceae</taxon>
        <taxon>Dioszegia</taxon>
    </lineage>
</organism>
<keyword evidence="5 19" id="KW-0813">Transport</keyword>
<evidence type="ECO:0000259" key="20">
    <source>
        <dbReference type="PROSITE" id="PS51379"/>
    </source>
</evidence>
<keyword evidence="11 19" id="KW-0249">Electron transport</keyword>
<dbReference type="GO" id="GO:0005743">
    <property type="term" value="C:mitochondrial inner membrane"/>
    <property type="evidence" value="ECO:0007669"/>
    <property type="project" value="UniProtKB-SubCell"/>
</dbReference>
<dbReference type="InterPro" id="IPR017896">
    <property type="entry name" value="4Fe4S_Fe-S-bd"/>
</dbReference>
<comment type="similarity">
    <text evidence="4">Belongs to the ETF-QO/FixC family.</text>
</comment>
<dbReference type="Gene3D" id="3.50.50.60">
    <property type="entry name" value="FAD/NAD(P)-binding domain"/>
    <property type="match status" value="1"/>
</dbReference>
<keyword evidence="17" id="KW-0472">Membrane</keyword>
<keyword evidence="14 19" id="KW-0411">Iron-sulfur</keyword>
<feature type="domain" description="4Fe-4S ferredoxin-type" evidence="20">
    <location>
        <begin position="597"/>
        <end position="626"/>
    </location>
</feature>
<evidence type="ECO:0000313" key="22">
    <source>
        <dbReference type="Proteomes" id="UP001164286"/>
    </source>
</evidence>
<evidence type="ECO:0000256" key="10">
    <source>
        <dbReference type="ARBA" id="ARBA00022946"/>
    </source>
</evidence>
<keyword evidence="22" id="KW-1185">Reference proteome</keyword>
<comment type="function">
    <text evidence="2 19">Accepts electrons from ETF and reduces ubiquinone.</text>
</comment>
<name>A0AA38H3J5_9TREE</name>
<evidence type="ECO:0000256" key="18">
    <source>
        <dbReference type="ARBA" id="ARBA00052682"/>
    </source>
</evidence>
<accession>A0AA38H3J5</accession>
<evidence type="ECO:0000256" key="16">
    <source>
        <dbReference type="ARBA" id="ARBA00023128"/>
    </source>
</evidence>
<dbReference type="InterPro" id="IPR049398">
    <property type="entry name" value="ETF-QO/FixC_UQ-bd"/>
</dbReference>
<keyword evidence="6 19" id="KW-0285">Flavoprotein</keyword>
<comment type="caution">
    <text evidence="21">The sequence shown here is derived from an EMBL/GenBank/DDBJ whole genome shotgun (WGS) entry which is preliminary data.</text>
</comment>
<evidence type="ECO:0000256" key="19">
    <source>
        <dbReference type="RuleBase" id="RU366068"/>
    </source>
</evidence>
<keyword evidence="13 19" id="KW-0408">Iron</keyword>
<evidence type="ECO:0000256" key="12">
    <source>
        <dbReference type="ARBA" id="ARBA00023002"/>
    </source>
</evidence>